<sequence length="701" mass="79374">MASNDLEKFRTEWKNELQGSKVIPEKRGQGSIAVDPTLAIDIVLPENISNNPNSNPTNCSECRVHPAFRENNKCHTCFFINKQNKEHKTNTQFYPFRIVDGLLNSKDEIKQSQNLETEFLSNTKVTSTCGKKRKYDAFAKEDMKNIFSNKQGRKEDDKESYLDLFIADLDEINEIPFFDLTVPREVAIKIFEPLDLKDLCRCSQVSKSWKSLADDELLWCRICHKLGYEQDTDAVEKRKWKTVVRHHIELERKLVYNWKNRLGSFTQLQHVHGGILCAVNSSGDNIVAGYTNGDVKLWNVSEQFDCLYQPSNTSLVIDENTEDGTILIIGRNRRFVVGDKVGTIPNHVTDVGVSPTFVVAAYRQGNVDIWKTDGGDCTVPVHVIECHDRRGLRAVGVAQHSDLVYTISGPLDISFVHICQECTEQGFKKTRAINIMDHISASTILEEPAAYSKPQLVIATKFHVNLYKTEDSNADIFSHVTNIHNVIGSPVTCMDVRSSPSQLAVGLGSYGGTLDPYRVKVYDANSGKLVSTLYNHTWTVTCVNIADIPDNLLTTGSGDRRVRVFDLRSENMMHLLSGHSSQVNTVQMDDIKIVSGGDDGFVRVWDLRMTKKLWEIHNRHPVKHCHFTKDRLILGNVPTSKMPFVDEFESVTHRRYRGSIQIYDFSVDQTTQGVPDICLSTYDEPEASHYNISLAMPYDKL</sequence>
<dbReference type="InterPro" id="IPR001810">
    <property type="entry name" value="F-box_dom"/>
</dbReference>
<reference evidence="5 6" key="1">
    <citation type="submission" date="2020-06" db="EMBL/GenBank/DDBJ databases">
        <authorList>
            <person name="Li R."/>
            <person name="Bekaert M."/>
        </authorList>
    </citation>
    <scope>NUCLEOTIDE SEQUENCE [LARGE SCALE GENOMIC DNA]</scope>
    <source>
        <strain evidence="6">wild</strain>
    </source>
</reference>
<dbReference type="InterPro" id="IPR036047">
    <property type="entry name" value="F-box-like_dom_sf"/>
</dbReference>
<dbReference type="PROSITE" id="PS50082">
    <property type="entry name" value="WD_REPEATS_2"/>
    <property type="match status" value="2"/>
</dbReference>
<dbReference type="Gene3D" id="2.130.10.10">
    <property type="entry name" value="YVTN repeat-like/Quinoprotein amine dehydrogenase"/>
    <property type="match status" value="2"/>
</dbReference>
<evidence type="ECO:0000256" key="3">
    <source>
        <dbReference type="PROSITE-ProRule" id="PRU00221"/>
    </source>
</evidence>
<dbReference type="PANTHER" id="PTHR19857">
    <property type="entry name" value="MITOCHONDRIAL DIVISION PROTEIN 1-RELATED"/>
    <property type="match status" value="1"/>
</dbReference>
<dbReference type="InterPro" id="IPR001680">
    <property type="entry name" value="WD40_rpt"/>
</dbReference>
<dbReference type="InterPro" id="IPR015943">
    <property type="entry name" value="WD40/YVTN_repeat-like_dom_sf"/>
</dbReference>
<feature type="repeat" description="WD" evidence="3">
    <location>
        <begin position="533"/>
        <end position="575"/>
    </location>
</feature>
<proteinExistence type="predicted"/>
<dbReference type="AlphaFoldDB" id="A0A6J8BYK7"/>
<name>A0A6J8BYK7_MYTCO</name>
<dbReference type="InterPro" id="IPR051179">
    <property type="entry name" value="WD_repeat_multifunction"/>
</dbReference>
<evidence type="ECO:0000313" key="5">
    <source>
        <dbReference type="EMBL" id="CAC5387417.1"/>
    </source>
</evidence>
<dbReference type="EMBL" id="CACVKT020004000">
    <property type="protein sequence ID" value="CAC5387417.1"/>
    <property type="molecule type" value="Genomic_DNA"/>
</dbReference>
<dbReference type="PROSITE" id="PS50294">
    <property type="entry name" value="WD_REPEATS_REGION"/>
    <property type="match status" value="1"/>
</dbReference>
<dbReference type="SMART" id="SM00256">
    <property type="entry name" value="FBOX"/>
    <property type="match status" value="1"/>
</dbReference>
<dbReference type="Proteomes" id="UP000507470">
    <property type="component" value="Unassembled WGS sequence"/>
</dbReference>
<evidence type="ECO:0000256" key="1">
    <source>
        <dbReference type="ARBA" id="ARBA00022574"/>
    </source>
</evidence>
<dbReference type="SUPFAM" id="SSF81383">
    <property type="entry name" value="F-box domain"/>
    <property type="match status" value="1"/>
</dbReference>
<protein>
    <submittedName>
        <fullName evidence="5">FBXW8</fullName>
    </submittedName>
</protein>
<dbReference type="Pfam" id="PF00400">
    <property type="entry name" value="WD40"/>
    <property type="match status" value="2"/>
</dbReference>
<feature type="repeat" description="WD" evidence="3">
    <location>
        <begin position="576"/>
        <end position="615"/>
    </location>
</feature>
<dbReference type="SMART" id="SM00320">
    <property type="entry name" value="WD40"/>
    <property type="match status" value="4"/>
</dbReference>
<organism evidence="5 6">
    <name type="scientific">Mytilus coruscus</name>
    <name type="common">Sea mussel</name>
    <dbReference type="NCBI Taxonomy" id="42192"/>
    <lineage>
        <taxon>Eukaryota</taxon>
        <taxon>Metazoa</taxon>
        <taxon>Spiralia</taxon>
        <taxon>Lophotrochozoa</taxon>
        <taxon>Mollusca</taxon>
        <taxon>Bivalvia</taxon>
        <taxon>Autobranchia</taxon>
        <taxon>Pteriomorphia</taxon>
        <taxon>Mytilida</taxon>
        <taxon>Mytiloidea</taxon>
        <taxon>Mytilidae</taxon>
        <taxon>Mytilinae</taxon>
        <taxon>Mytilus</taxon>
    </lineage>
</organism>
<evidence type="ECO:0000259" key="4">
    <source>
        <dbReference type="PROSITE" id="PS50181"/>
    </source>
</evidence>
<dbReference type="InterPro" id="IPR011047">
    <property type="entry name" value="Quinoprotein_ADH-like_sf"/>
</dbReference>
<evidence type="ECO:0000313" key="6">
    <source>
        <dbReference type="Proteomes" id="UP000507470"/>
    </source>
</evidence>
<dbReference type="PROSITE" id="PS00678">
    <property type="entry name" value="WD_REPEATS_1"/>
    <property type="match status" value="1"/>
</dbReference>
<feature type="domain" description="F-box" evidence="4">
    <location>
        <begin position="176"/>
        <end position="222"/>
    </location>
</feature>
<dbReference type="PANTHER" id="PTHR19857:SF8">
    <property type="entry name" value="ANGIO-ASSOCIATED MIGRATORY CELL PROTEIN"/>
    <property type="match status" value="1"/>
</dbReference>
<dbReference type="OrthoDB" id="190105at2759"/>
<dbReference type="Gene3D" id="1.20.1280.50">
    <property type="match status" value="1"/>
</dbReference>
<dbReference type="PROSITE" id="PS50181">
    <property type="entry name" value="FBOX"/>
    <property type="match status" value="1"/>
</dbReference>
<accession>A0A6J8BYK7</accession>
<keyword evidence="6" id="KW-1185">Reference proteome</keyword>
<dbReference type="CDD" id="cd22134">
    <property type="entry name" value="F-box_FBXW8"/>
    <property type="match status" value="1"/>
</dbReference>
<evidence type="ECO:0000256" key="2">
    <source>
        <dbReference type="ARBA" id="ARBA00022737"/>
    </source>
</evidence>
<dbReference type="Pfam" id="PF12937">
    <property type="entry name" value="F-box-like"/>
    <property type="match status" value="1"/>
</dbReference>
<dbReference type="InterPro" id="IPR019775">
    <property type="entry name" value="WD40_repeat_CS"/>
</dbReference>
<keyword evidence="1 3" id="KW-0853">WD repeat</keyword>
<dbReference type="SUPFAM" id="SSF50998">
    <property type="entry name" value="Quinoprotein alcohol dehydrogenase-like"/>
    <property type="match status" value="1"/>
</dbReference>
<gene>
    <name evidence="5" type="ORF">MCOR_22752</name>
</gene>
<keyword evidence="2" id="KW-0677">Repeat</keyword>